<dbReference type="EMBL" id="NAJO01000002">
    <property type="protein sequence ID" value="OQO14540.1"/>
    <property type="molecule type" value="Genomic_DNA"/>
</dbReference>
<reference evidence="3" key="1">
    <citation type="submission" date="2017-03" db="EMBL/GenBank/DDBJ databases">
        <title>Genomes of endolithic fungi from Antarctica.</title>
        <authorList>
            <person name="Coleine C."/>
            <person name="Masonjones S."/>
            <person name="Stajich J.E."/>
        </authorList>
    </citation>
    <scope>NUCLEOTIDE SEQUENCE [LARGE SCALE GENOMIC DNA]</scope>
    <source>
        <strain evidence="3">CCFEE 5527</strain>
    </source>
</reference>
<evidence type="ECO:0000313" key="3">
    <source>
        <dbReference type="Proteomes" id="UP000192596"/>
    </source>
</evidence>
<organism evidence="2 3">
    <name type="scientific">Cryoendolithus antarcticus</name>
    <dbReference type="NCBI Taxonomy" id="1507870"/>
    <lineage>
        <taxon>Eukaryota</taxon>
        <taxon>Fungi</taxon>
        <taxon>Dikarya</taxon>
        <taxon>Ascomycota</taxon>
        <taxon>Pezizomycotina</taxon>
        <taxon>Dothideomycetes</taxon>
        <taxon>Dothideomycetidae</taxon>
        <taxon>Cladosporiales</taxon>
        <taxon>Cladosporiaceae</taxon>
        <taxon>Cryoendolithus</taxon>
    </lineage>
</organism>
<dbReference type="InParanoid" id="A0A1V8TT63"/>
<feature type="compositionally biased region" description="Low complexity" evidence="1">
    <location>
        <begin position="344"/>
        <end position="356"/>
    </location>
</feature>
<feature type="compositionally biased region" description="Polar residues" evidence="1">
    <location>
        <begin position="360"/>
        <end position="377"/>
    </location>
</feature>
<proteinExistence type="predicted"/>
<accession>A0A1V8TT63</accession>
<feature type="region of interest" description="Disordered" evidence="1">
    <location>
        <begin position="325"/>
        <end position="397"/>
    </location>
</feature>
<sequence length="397" mass="44061">MDLWACAICPHAPYYNRDAYINHLLSHNPNHGGVPVFDHVNTPYFSVGIWITTHFKSAIKRQISNLFHGLVWRDPSLVERWQSINKDALLPLYYNFDASIALEVSRTLQSPSGRTASTVLEELRKLQDPLPSTPASAAYSFGHATGQAVVLSATARNPQDITSMLRVDEPLAQMSASKVLQPSNQPPGVSTQTPMQYMSGSGYQSMSIYPPPAPCPPAGLGIFSQSQYSPLPPTSSSQHDTRWDNGYYADGRVRNDSMQQQSLSPMSSLPTDPPIYEQSDSRVNFDALNADTANRPVHFYPPVQVLLGDTSGQPQHQLIHHYPQAPHQPQQDNAVPVHQREDWSAPQSQQPSSVSDQEQRWLQSAGQEAQNRRQTNMVHPGQHYGQGDGDLSSFMDI</sequence>
<comment type="caution">
    <text evidence="2">The sequence shown here is derived from an EMBL/GenBank/DDBJ whole genome shotgun (WGS) entry which is preliminary data.</text>
</comment>
<evidence type="ECO:0000256" key="1">
    <source>
        <dbReference type="SAM" id="MobiDB-lite"/>
    </source>
</evidence>
<feature type="compositionally biased region" description="Low complexity" evidence="1">
    <location>
        <begin position="257"/>
        <end position="270"/>
    </location>
</feature>
<feature type="compositionally biased region" description="Polar residues" evidence="1">
    <location>
        <begin position="223"/>
        <end position="238"/>
    </location>
</feature>
<dbReference type="AlphaFoldDB" id="A0A1V8TT63"/>
<gene>
    <name evidence="2" type="ORF">B0A48_01418</name>
</gene>
<feature type="region of interest" description="Disordered" evidence="1">
    <location>
        <begin position="220"/>
        <end position="279"/>
    </location>
</feature>
<name>A0A1V8TT63_9PEZI</name>
<dbReference type="Proteomes" id="UP000192596">
    <property type="component" value="Unassembled WGS sequence"/>
</dbReference>
<keyword evidence="3" id="KW-1185">Reference proteome</keyword>
<protein>
    <submittedName>
        <fullName evidence="2">Uncharacterized protein</fullName>
    </submittedName>
</protein>
<evidence type="ECO:0000313" key="2">
    <source>
        <dbReference type="EMBL" id="OQO14540.1"/>
    </source>
</evidence>